<feature type="transmembrane region" description="Helical" evidence="1">
    <location>
        <begin position="6"/>
        <end position="23"/>
    </location>
</feature>
<dbReference type="HOGENOM" id="CLU_119466_2_0_9"/>
<name>F8FEE4_PAEMK</name>
<keyword evidence="1" id="KW-0472">Membrane</keyword>
<evidence type="ECO:0000313" key="3">
    <source>
        <dbReference type="Proteomes" id="UP000006620"/>
    </source>
</evidence>
<evidence type="ECO:0000256" key="1">
    <source>
        <dbReference type="SAM" id="Phobius"/>
    </source>
</evidence>
<feature type="transmembrane region" description="Helical" evidence="1">
    <location>
        <begin position="67"/>
        <end position="86"/>
    </location>
</feature>
<keyword evidence="1" id="KW-1133">Transmembrane helix</keyword>
<organism evidence="2 3">
    <name type="scientific">Paenibacillus mucilaginosus (strain KNP414)</name>
    <dbReference type="NCBI Taxonomy" id="1036673"/>
    <lineage>
        <taxon>Bacteria</taxon>
        <taxon>Bacillati</taxon>
        <taxon>Bacillota</taxon>
        <taxon>Bacilli</taxon>
        <taxon>Bacillales</taxon>
        <taxon>Paenibacillaceae</taxon>
        <taxon>Paenibacillus</taxon>
    </lineage>
</organism>
<gene>
    <name evidence="2" type="ordered locus">KNP414_06019</name>
</gene>
<reference evidence="2 3" key="2">
    <citation type="journal article" date="2013" name="Genome Announc.">
        <title>Genome Sequence of Growth-Improving Paenibacillus mucilaginosus Strain KNP414.</title>
        <authorList>
            <person name="Lu J.J."/>
            <person name="Wang J.F."/>
            <person name="Hu X.F."/>
        </authorList>
    </citation>
    <scope>NUCLEOTIDE SEQUENCE [LARGE SCALE GENOMIC DNA]</scope>
    <source>
        <strain evidence="2 3">KNP414</strain>
    </source>
</reference>
<feature type="transmembrane region" description="Helical" evidence="1">
    <location>
        <begin position="98"/>
        <end position="115"/>
    </location>
</feature>
<dbReference type="Proteomes" id="UP000006620">
    <property type="component" value="Chromosome"/>
</dbReference>
<accession>F8FEE4</accession>
<dbReference type="InterPro" id="IPR048147">
    <property type="entry name" value="CBO0543-like"/>
</dbReference>
<dbReference type="PATRIC" id="fig|1036673.3.peg.5595"/>
<proteinExistence type="predicted"/>
<protein>
    <submittedName>
        <fullName evidence="2">Uncharacterized protein</fullName>
    </submittedName>
</protein>
<dbReference type="EMBL" id="CP002869">
    <property type="protein sequence ID" value="AEI44543.1"/>
    <property type="molecule type" value="Genomic_DNA"/>
</dbReference>
<keyword evidence="1" id="KW-0812">Transmembrane</keyword>
<dbReference type="AlphaFoldDB" id="F8FEE4"/>
<dbReference type="KEGG" id="pms:KNP414_06019"/>
<dbReference type="RefSeq" id="WP_013919688.1">
    <property type="nucleotide sequence ID" value="NC_015690.1"/>
</dbReference>
<sequence length="159" mass="18481">MYTTELIILGAANLGALLSLFLLPRGKVLQHHLVFLVVSLPTWVIGLMVVEWGLLAYPVRELAAINRTSFCFEYFLLPIVAVHYNAWYPENKRLGGRALYLLLYCSALTVPEILIERYTDLLSYLHWSWYITFVSEGFIFLYSRAVLLWFFRPSSHRMS</sequence>
<reference evidence="3" key="1">
    <citation type="submission" date="2011-06" db="EMBL/GenBank/DDBJ databases">
        <title>Complete genome sequence of Paenibacillus mucilaginosus KNP414.</title>
        <authorList>
            <person name="Wang J."/>
            <person name="Hu S."/>
            <person name="Hu X."/>
            <person name="Zhang B."/>
            <person name="Dong D."/>
            <person name="Zhang S."/>
            <person name="Zhao K."/>
            <person name="Wu D."/>
        </authorList>
    </citation>
    <scope>NUCLEOTIDE SEQUENCE [LARGE SCALE GENOMIC DNA]</scope>
    <source>
        <strain evidence="3">KNP414</strain>
    </source>
</reference>
<dbReference type="NCBIfam" id="NF041644">
    <property type="entry name" value="CBO0543_fam"/>
    <property type="match status" value="1"/>
</dbReference>
<feature type="transmembrane region" description="Helical" evidence="1">
    <location>
        <begin position="127"/>
        <end position="151"/>
    </location>
</feature>
<evidence type="ECO:0000313" key="2">
    <source>
        <dbReference type="EMBL" id="AEI44543.1"/>
    </source>
</evidence>
<feature type="transmembrane region" description="Helical" evidence="1">
    <location>
        <begin position="35"/>
        <end position="55"/>
    </location>
</feature>